<dbReference type="PROSITE" id="PS00287">
    <property type="entry name" value="CYSTATIN"/>
    <property type="match status" value="1"/>
</dbReference>
<dbReference type="InterPro" id="IPR027358">
    <property type="entry name" value="Kininogen-type_cystatin_dom"/>
</dbReference>
<keyword evidence="7" id="KW-0677">Repeat</keyword>
<dbReference type="InterPro" id="IPR050735">
    <property type="entry name" value="Kininogen_Fetuin_HRG"/>
</dbReference>
<dbReference type="Gene3D" id="3.10.450.10">
    <property type="match status" value="2"/>
</dbReference>
<keyword evidence="4" id="KW-0646">Protease inhibitor</keyword>
<evidence type="ECO:0000313" key="13">
    <source>
        <dbReference type="EMBL" id="NXA31166.1"/>
    </source>
</evidence>
<dbReference type="PANTHER" id="PTHR13814:SF12">
    <property type="entry name" value="KININOGEN-1"/>
    <property type="match status" value="1"/>
</dbReference>
<sequence>MKPFLVLVLCSSFFSSRATPLPFEFSDCNDPDVFEAVDTALKKYNEERTTGNQFALYVVMEAKKTADPDTQFHVKYKIRESTCAIEENKDWKDCDYQVPAEAETGECTAQVHINKAEKTSNVSQVCKTVPAVTKVMLSETYCLGCFHHISSDTLQVSEILKQAIHKFNRHGDEAALFKLVEIKEAKRQVVAGWNYVIKYEIKETNCSKDQFQDLSPECKTTSTG</sequence>
<evidence type="ECO:0000259" key="12">
    <source>
        <dbReference type="PROSITE" id="PS51647"/>
    </source>
</evidence>
<keyword evidence="6 11" id="KW-0732">Signal</keyword>
<keyword evidence="2" id="KW-0840">Vasodilator</keyword>
<dbReference type="GO" id="GO:0030195">
    <property type="term" value="P:negative regulation of blood coagulation"/>
    <property type="evidence" value="ECO:0007669"/>
    <property type="project" value="TreeGrafter"/>
</dbReference>
<dbReference type="InterPro" id="IPR000010">
    <property type="entry name" value="Cystatin_dom"/>
</dbReference>
<evidence type="ECO:0000256" key="11">
    <source>
        <dbReference type="SAM" id="SignalP"/>
    </source>
</evidence>
<feature type="non-terminal residue" evidence="13">
    <location>
        <position position="1"/>
    </location>
</feature>
<evidence type="ECO:0000256" key="7">
    <source>
        <dbReference type="ARBA" id="ARBA00022737"/>
    </source>
</evidence>
<evidence type="ECO:0000256" key="6">
    <source>
        <dbReference type="ARBA" id="ARBA00022729"/>
    </source>
</evidence>
<comment type="caution">
    <text evidence="13">The sequence shown here is derived from an EMBL/GenBank/DDBJ whole genome shotgun (WGS) entry which is preliminary data.</text>
</comment>
<proteinExistence type="predicted"/>
<dbReference type="AlphaFoldDB" id="A0A7K7US81"/>
<reference evidence="13 14" key="1">
    <citation type="submission" date="2019-09" db="EMBL/GenBank/DDBJ databases">
        <title>Bird 10,000 Genomes (B10K) Project - Family phase.</title>
        <authorList>
            <person name="Zhang G."/>
        </authorList>
    </citation>
    <scope>NUCLEOTIDE SEQUENCE [LARGE SCALE GENOMIC DNA]</scope>
    <source>
        <strain evidence="13">B10K-LSUMZ-16893</strain>
    </source>
</reference>
<comment type="subcellular location">
    <subcellularLocation>
        <location evidence="1">Secreted</location>
        <location evidence="1">Extracellular space</location>
    </subcellularLocation>
</comment>
<keyword evidence="8" id="KW-0838">Vasoactive</keyword>
<dbReference type="GO" id="GO:0007162">
    <property type="term" value="P:negative regulation of cell adhesion"/>
    <property type="evidence" value="ECO:0007669"/>
    <property type="project" value="UniProtKB-ARBA"/>
</dbReference>
<keyword evidence="10" id="KW-0325">Glycoprotein</keyword>
<feature type="chain" id="PRO_5029447727" evidence="11">
    <location>
        <begin position="19"/>
        <end position="224"/>
    </location>
</feature>
<evidence type="ECO:0000256" key="1">
    <source>
        <dbReference type="ARBA" id="ARBA00004239"/>
    </source>
</evidence>
<dbReference type="OrthoDB" id="9937817at2759"/>
<keyword evidence="9" id="KW-1015">Disulfide bond</keyword>
<dbReference type="GO" id="GO:0007204">
    <property type="term" value="P:positive regulation of cytosolic calcium ion concentration"/>
    <property type="evidence" value="ECO:0007669"/>
    <property type="project" value="TreeGrafter"/>
</dbReference>
<protein>
    <submittedName>
        <fullName evidence="13">KNG1 protein</fullName>
    </submittedName>
</protein>
<keyword evidence="5" id="KW-0789">Thiol protease inhibitor</keyword>
<evidence type="ECO:0000256" key="9">
    <source>
        <dbReference type="ARBA" id="ARBA00023157"/>
    </source>
</evidence>
<dbReference type="PROSITE" id="PS51647">
    <property type="entry name" value="CYSTATIN_KININOGEN"/>
    <property type="match status" value="2"/>
</dbReference>
<dbReference type="GO" id="GO:0045861">
    <property type="term" value="P:negative regulation of proteolysis"/>
    <property type="evidence" value="ECO:0007669"/>
    <property type="project" value="UniProtKB-ARBA"/>
</dbReference>
<dbReference type="FunFam" id="3.10.450.10:FF:000002">
    <property type="entry name" value="Kininogen 1"/>
    <property type="match status" value="1"/>
</dbReference>
<dbReference type="PANTHER" id="PTHR13814">
    <property type="entry name" value="FETUIN"/>
    <property type="match status" value="1"/>
</dbReference>
<dbReference type="GO" id="GO:0042311">
    <property type="term" value="P:vasodilation"/>
    <property type="evidence" value="ECO:0007669"/>
    <property type="project" value="UniProtKB-KW"/>
</dbReference>
<evidence type="ECO:0000256" key="10">
    <source>
        <dbReference type="ARBA" id="ARBA00023180"/>
    </source>
</evidence>
<dbReference type="GO" id="GO:0004869">
    <property type="term" value="F:cysteine-type endopeptidase inhibitor activity"/>
    <property type="evidence" value="ECO:0007669"/>
    <property type="project" value="UniProtKB-KW"/>
</dbReference>
<dbReference type="EMBL" id="VZSX01000003">
    <property type="protein sequence ID" value="NXA31166.1"/>
    <property type="molecule type" value="Genomic_DNA"/>
</dbReference>
<gene>
    <name evidence="13" type="primary">Kng1</name>
    <name evidence="13" type="ORF">EUDELE_R08308</name>
</gene>
<dbReference type="SMART" id="SM00043">
    <property type="entry name" value="CY"/>
    <property type="match status" value="2"/>
</dbReference>
<feature type="domain" description="Cystatin kininogen-type" evidence="12">
    <location>
        <begin position="151"/>
        <end position="224"/>
    </location>
</feature>
<dbReference type="FunFam" id="3.10.450.10:FF:000008">
    <property type="entry name" value="Kininogen 1"/>
    <property type="match status" value="1"/>
</dbReference>
<feature type="signal peptide" evidence="11">
    <location>
        <begin position="1"/>
        <end position="18"/>
    </location>
</feature>
<dbReference type="InterPro" id="IPR046350">
    <property type="entry name" value="Cystatin_sf"/>
</dbReference>
<evidence type="ECO:0000256" key="8">
    <source>
        <dbReference type="ARBA" id="ARBA00022858"/>
    </source>
</evidence>
<evidence type="ECO:0000256" key="4">
    <source>
        <dbReference type="ARBA" id="ARBA00022690"/>
    </source>
</evidence>
<dbReference type="SUPFAM" id="SSF54403">
    <property type="entry name" value="Cystatin/monellin"/>
    <property type="match status" value="2"/>
</dbReference>
<keyword evidence="3" id="KW-0964">Secreted</keyword>
<evidence type="ECO:0000256" key="3">
    <source>
        <dbReference type="ARBA" id="ARBA00022525"/>
    </source>
</evidence>
<evidence type="ECO:0000256" key="5">
    <source>
        <dbReference type="ARBA" id="ARBA00022704"/>
    </source>
</evidence>
<feature type="non-terminal residue" evidence="13">
    <location>
        <position position="224"/>
    </location>
</feature>
<keyword evidence="14" id="KW-1185">Reference proteome</keyword>
<dbReference type="Proteomes" id="UP000533954">
    <property type="component" value="Unassembled WGS sequence"/>
</dbReference>
<dbReference type="Pfam" id="PF00031">
    <property type="entry name" value="Cystatin"/>
    <property type="match status" value="2"/>
</dbReference>
<dbReference type="InterPro" id="IPR018073">
    <property type="entry name" value="Prot_inh_cystat_CS"/>
</dbReference>
<organism evidence="13 14">
    <name type="scientific">Eudromia elegans</name>
    <name type="common">Elegant crested-tinamou</name>
    <dbReference type="NCBI Taxonomy" id="8805"/>
    <lineage>
        <taxon>Eukaryota</taxon>
        <taxon>Metazoa</taxon>
        <taxon>Chordata</taxon>
        <taxon>Craniata</taxon>
        <taxon>Vertebrata</taxon>
        <taxon>Euteleostomi</taxon>
        <taxon>Archelosauria</taxon>
        <taxon>Archosauria</taxon>
        <taxon>Dinosauria</taxon>
        <taxon>Saurischia</taxon>
        <taxon>Theropoda</taxon>
        <taxon>Coelurosauria</taxon>
        <taxon>Aves</taxon>
        <taxon>Palaeognathae</taxon>
        <taxon>Tinamiformes</taxon>
        <taxon>Tinamidae</taxon>
        <taxon>Eudromia</taxon>
    </lineage>
</organism>
<evidence type="ECO:0000256" key="2">
    <source>
        <dbReference type="ARBA" id="ARBA00022429"/>
    </source>
</evidence>
<evidence type="ECO:0000313" key="14">
    <source>
        <dbReference type="Proteomes" id="UP000533954"/>
    </source>
</evidence>
<dbReference type="GO" id="GO:0072562">
    <property type="term" value="C:blood microparticle"/>
    <property type="evidence" value="ECO:0007669"/>
    <property type="project" value="TreeGrafter"/>
</dbReference>
<feature type="domain" description="Cystatin kininogen-type" evidence="12">
    <location>
        <begin position="28"/>
        <end position="132"/>
    </location>
</feature>
<accession>A0A7K7US81</accession>
<name>A0A7K7US81_EUDEL</name>
<dbReference type="CDD" id="cd00042">
    <property type="entry name" value="CY"/>
    <property type="match status" value="2"/>
</dbReference>